<evidence type="ECO:0000313" key="2">
    <source>
        <dbReference type="EMBL" id="CDR47101.1"/>
    </source>
</evidence>
<dbReference type="EMBL" id="LK052913">
    <property type="protein sequence ID" value="CDR47101.1"/>
    <property type="molecule type" value="Genomic_DNA"/>
</dbReference>
<sequence>MQHTLKSGKQNKPYTHHIMSATPTTKQSSTEISTQPEFRRYPKNTWRLIRLRERHLALRFSEDQLTEEQQLYVQHSNKALRTKNSSDQLRSQHNENLSSLSLLSQKEHSDFLNHIKRIDNDEDSISSVPSLTSQSTVSPMSPNLFNEFHFQSPSLRLDEQPAQLRKFKR</sequence>
<organism evidence="2">
    <name type="scientific">Cyberlindnera fabianii</name>
    <name type="common">Yeast</name>
    <name type="synonym">Hansenula fabianii</name>
    <dbReference type="NCBI Taxonomy" id="36022"/>
    <lineage>
        <taxon>Eukaryota</taxon>
        <taxon>Fungi</taxon>
        <taxon>Dikarya</taxon>
        <taxon>Ascomycota</taxon>
        <taxon>Saccharomycotina</taxon>
        <taxon>Saccharomycetes</taxon>
        <taxon>Phaffomycetales</taxon>
        <taxon>Phaffomycetaceae</taxon>
        <taxon>Cyberlindnera</taxon>
    </lineage>
</organism>
<feature type="compositionally biased region" description="Polar residues" evidence="1">
    <location>
        <begin position="21"/>
        <end position="36"/>
    </location>
</feature>
<evidence type="ECO:0000256" key="1">
    <source>
        <dbReference type="SAM" id="MobiDB-lite"/>
    </source>
</evidence>
<feature type="compositionally biased region" description="Polar residues" evidence="1">
    <location>
        <begin position="1"/>
        <end position="13"/>
    </location>
</feature>
<protein>
    <submittedName>
        <fullName evidence="2">CYFA0S28e00793g1_1</fullName>
    </submittedName>
</protein>
<gene>
    <name evidence="2" type="ORF">CYFA0S_28e00793g</name>
</gene>
<accession>A0A061BCQ1</accession>
<dbReference type="OrthoDB" id="10415906at2759"/>
<reference evidence="2" key="1">
    <citation type="journal article" date="2014" name="Genome Announc.">
        <title>Genome sequence of the yeast Cyberlindnera fabianii (Hansenula fabianii).</title>
        <authorList>
            <person name="Freel K.C."/>
            <person name="Sarilar V."/>
            <person name="Neuveglise C."/>
            <person name="Devillers H."/>
            <person name="Friedrich A."/>
            <person name="Schacherer J."/>
        </authorList>
    </citation>
    <scope>NUCLEOTIDE SEQUENCE</scope>
    <source>
        <strain evidence="2">YJS4271</strain>
    </source>
</reference>
<feature type="region of interest" description="Disordered" evidence="1">
    <location>
        <begin position="1"/>
        <end position="36"/>
    </location>
</feature>
<proteinExistence type="predicted"/>
<name>A0A061BCQ1_CYBFA</name>
<dbReference type="AlphaFoldDB" id="A0A061BCQ1"/>
<dbReference type="VEuPathDB" id="FungiDB:BON22_4652"/>